<sequence length="294" mass="31552">MDATVESFIETVDGIPMGGLVARVENPRAVIVAMHGGAVSPHYFDAPGHPRHSLLRAGAAAGYTVIAPFRPGYGPSFEALGDGVSPARQVDLAFEVIDRMTAAHGRGSGVFTVGHSIGCVLTMRMAADVRGAEWLGIELSGTGILHPSDVVARLPEEQVGTPRPLPRELARELFWEPTELYLDIPTVFSKLPRHETEDGARWPALFPALAPHVAVPVRISLAEHEKWWEAPPRGLASMAELFTASPRVLTAEERGAGHNISVGVTACDYHARVLAFVDECVPAREGAGRNEKVV</sequence>
<dbReference type="Proteomes" id="UP000655751">
    <property type="component" value="Unassembled WGS sequence"/>
</dbReference>
<gene>
    <name evidence="2" type="ORF">IT779_03185</name>
</gene>
<keyword evidence="2" id="KW-0378">Hydrolase</keyword>
<dbReference type="AlphaFoldDB" id="A0A931I7G1"/>
<evidence type="ECO:0000313" key="2">
    <source>
        <dbReference type="EMBL" id="MBH0775288.1"/>
    </source>
</evidence>
<proteinExistence type="predicted"/>
<dbReference type="RefSeq" id="WP_196147566.1">
    <property type="nucleotide sequence ID" value="NZ_JADMLG010000001.1"/>
</dbReference>
<reference evidence="2" key="1">
    <citation type="submission" date="2020-11" db="EMBL/GenBank/DDBJ databases">
        <title>Nocardia NEAU-351.nov., a novel actinomycete isolated from the cow dung.</title>
        <authorList>
            <person name="Zhang X."/>
        </authorList>
    </citation>
    <scope>NUCLEOTIDE SEQUENCE</scope>
    <source>
        <strain evidence="2">NEAU-351</strain>
    </source>
</reference>
<accession>A0A931I7G1</accession>
<evidence type="ECO:0000259" key="1">
    <source>
        <dbReference type="Pfam" id="PF12697"/>
    </source>
</evidence>
<dbReference type="InterPro" id="IPR000073">
    <property type="entry name" value="AB_hydrolase_1"/>
</dbReference>
<dbReference type="InterPro" id="IPR029058">
    <property type="entry name" value="AB_hydrolase_fold"/>
</dbReference>
<dbReference type="EMBL" id="JADMLG010000001">
    <property type="protein sequence ID" value="MBH0775288.1"/>
    <property type="molecule type" value="Genomic_DNA"/>
</dbReference>
<keyword evidence="3" id="KW-1185">Reference proteome</keyword>
<comment type="caution">
    <text evidence="2">The sequence shown here is derived from an EMBL/GenBank/DDBJ whole genome shotgun (WGS) entry which is preliminary data.</text>
</comment>
<protein>
    <submittedName>
        <fullName evidence="2">Alpha/beta fold hydrolase</fullName>
    </submittedName>
</protein>
<name>A0A931I7G1_9NOCA</name>
<dbReference type="GO" id="GO:0016787">
    <property type="term" value="F:hydrolase activity"/>
    <property type="evidence" value="ECO:0007669"/>
    <property type="project" value="UniProtKB-KW"/>
</dbReference>
<dbReference type="Pfam" id="PF12697">
    <property type="entry name" value="Abhydrolase_6"/>
    <property type="match status" value="1"/>
</dbReference>
<feature type="domain" description="AB hydrolase-1" evidence="1">
    <location>
        <begin position="31"/>
        <end position="235"/>
    </location>
</feature>
<evidence type="ECO:0000313" key="3">
    <source>
        <dbReference type="Proteomes" id="UP000655751"/>
    </source>
</evidence>
<dbReference type="Gene3D" id="3.40.50.1820">
    <property type="entry name" value="alpha/beta hydrolase"/>
    <property type="match status" value="1"/>
</dbReference>
<organism evidence="2 3">
    <name type="scientific">Nocardia bovistercoris</name>
    <dbReference type="NCBI Taxonomy" id="2785916"/>
    <lineage>
        <taxon>Bacteria</taxon>
        <taxon>Bacillati</taxon>
        <taxon>Actinomycetota</taxon>
        <taxon>Actinomycetes</taxon>
        <taxon>Mycobacteriales</taxon>
        <taxon>Nocardiaceae</taxon>
        <taxon>Nocardia</taxon>
    </lineage>
</organism>
<dbReference type="SUPFAM" id="SSF53474">
    <property type="entry name" value="alpha/beta-Hydrolases"/>
    <property type="match status" value="1"/>
</dbReference>